<keyword evidence="1" id="KW-0675">Receptor</keyword>
<accession>A0A378NCY7</accession>
<dbReference type="Proteomes" id="UP000254031">
    <property type="component" value="Unassembled WGS sequence"/>
</dbReference>
<gene>
    <name evidence="1" type="ORF">NCTC9380_01597</name>
</gene>
<organism evidence="1 2">
    <name type="scientific">Mannheimia haemolytica</name>
    <name type="common">Pasteurella haemolytica</name>
    <dbReference type="NCBI Taxonomy" id="75985"/>
    <lineage>
        <taxon>Bacteria</taxon>
        <taxon>Pseudomonadati</taxon>
        <taxon>Pseudomonadota</taxon>
        <taxon>Gammaproteobacteria</taxon>
        <taxon>Pasteurellales</taxon>
        <taxon>Pasteurellaceae</taxon>
        <taxon>Mannheimia</taxon>
    </lineage>
</organism>
<reference evidence="1 2" key="1">
    <citation type="submission" date="2018-06" db="EMBL/GenBank/DDBJ databases">
        <authorList>
            <consortium name="Pathogen Informatics"/>
            <person name="Doyle S."/>
        </authorList>
    </citation>
    <scope>NUCLEOTIDE SEQUENCE [LARGE SCALE GENOMIC DNA]</scope>
    <source>
        <strain evidence="1 2">NCTC9380</strain>
    </source>
</reference>
<sequence>MKIKKYVFHLTCTTLICPLPRVFAEEGYMLDTVEVKAQAIKKTDEVFIKTGAISTRDKILESNQSLETIVRSMPGAFTQMDKSQGVVSVNIRGGSGFGRANNAIGPNYMGMLAGKYQFNDSTWIGALFGHSWRKISQNYKIGGGRKVTDSSIDLSKIDDLDKESSTTSPFNAAHLKQKPMSRMAKLEYGDKYQTITLLPKSGSG</sequence>
<dbReference type="AlphaFoldDB" id="A0A378NCY7"/>
<proteinExistence type="predicted"/>
<dbReference type="Gene3D" id="2.170.130.10">
    <property type="entry name" value="TonB-dependent receptor, plug domain"/>
    <property type="match status" value="1"/>
</dbReference>
<name>A0A378NCY7_MANHA</name>
<dbReference type="InterPro" id="IPR037066">
    <property type="entry name" value="Plug_dom_sf"/>
</dbReference>
<protein>
    <submittedName>
        <fullName evidence="1">Probable TonB-dependent receptor NMB1497</fullName>
    </submittedName>
</protein>
<evidence type="ECO:0000313" key="1">
    <source>
        <dbReference type="EMBL" id="STY66304.1"/>
    </source>
</evidence>
<dbReference type="EMBL" id="UGPL01000006">
    <property type="protein sequence ID" value="STY66304.1"/>
    <property type="molecule type" value="Genomic_DNA"/>
</dbReference>
<evidence type="ECO:0000313" key="2">
    <source>
        <dbReference type="Proteomes" id="UP000254031"/>
    </source>
</evidence>